<dbReference type="OMA" id="WCREDEI"/>
<dbReference type="PANTHER" id="PTHR11895:SF67">
    <property type="entry name" value="AMIDASE DOMAIN-CONTAINING PROTEIN"/>
    <property type="match status" value="1"/>
</dbReference>
<dbReference type="Pfam" id="PF01425">
    <property type="entry name" value="Amidase"/>
    <property type="match status" value="1"/>
</dbReference>
<gene>
    <name evidence="2" type="ORF">CPSG_02688</name>
</gene>
<evidence type="ECO:0000259" key="1">
    <source>
        <dbReference type="Pfam" id="PF01425"/>
    </source>
</evidence>
<dbReference type="eggNOG" id="KOG1211">
    <property type="taxonomic scope" value="Eukaryota"/>
</dbReference>
<accession>E9CY18</accession>
<reference evidence="3" key="1">
    <citation type="journal article" date="2010" name="Genome Res.">
        <title>Population genomic sequencing of Coccidioides fungi reveals recent hybridization and transposon control.</title>
        <authorList>
            <person name="Neafsey D.E."/>
            <person name="Barker B.M."/>
            <person name="Sharpton T.J."/>
            <person name="Stajich J.E."/>
            <person name="Park D.J."/>
            <person name="Whiston E."/>
            <person name="Hung C.-Y."/>
            <person name="McMahan C."/>
            <person name="White J."/>
            <person name="Sykes S."/>
            <person name="Heiman D."/>
            <person name="Young S."/>
            <person name="Zeng Q."/>
            <person name="Abouelleil A."/>
            <person name="Aftuck L."/>
            <person name="Bessette D."/>
            <person name="Brown A."/>
            <person name="FitzGerald M."/>
            <person name="Lui A."/>
            <person name="Macdonald J.P."/>
            <person name="Priest M."/>
            <person name="Orbach M.J."/>
            <person name="Galgiani J.N."/>
            <person name="Kirkland T.N."/>
            <person name="Cole G.T."/>
            <person name="Birren B.W."/>
            <person name="Henn M.R."/>
            <person name="Taylor J.W."/>
            <person name="Rounsley S.D."/>
        </authorList>
    </citation>
    <scope>NUCLEOTIDE SEQUENCE [LARGE SCALE GENOMIC DNA]</scope>
    <source>
        <strain evidence="3">RMSCC 757 / Silveira</strain>
    </source>
</reference>
<dbReference type="VEuPathDB" id="FungiDB:CPSG_02688"/>
<dbReference type="HOGENOM" id="CLU_087803_0_0_1"/>
<dbReference type="OrthoDB" id="421993at2759"/>
<dbReference type="STRING" id="443226.E9CY18"/>
<dbReference type="Gene3D" id="3.90.1300.10">
    <property type="entry name" value="Amidase signature (AS) domain"/>
    <property type="match status" value="1"/>
</dbReference>
<sequence>MTSSLDDLDMSYRIMSSPDPDHVTSSSFPDPASATAATARPKIIGVYQAWVKRSDPAVLSLFNRAMDYYRTQQNYEIIDITIPYIPQGQKAHALTILSEIASGISKEEISQLSAPNRVLVSSGNSQVSARDFFAAQKLRSLLMSHLAFLFKKYPGMVIATPTLPIAGWQISPGGADLTHGVSDVNTSLRTMEYVYLANFSGCPAISCPMGYAEDSKLPVGIMGMSEWGSEWALIEWGRDGEGMLDTDEDVSVDSNGTANGGEAAVVVSKGLRTPSVQSGGKWVDAIGLAKNNNVGGNP</sequence>
<dbReference type="GO" id="GO:0016740">
    <property type="term" value="F:transferase activity"/>
    <property type="evidence" value="ECO:0007669"/>
    <property type="project" value="UniProtKB-KW"/>
</dbReference>
<dbReference type="InterPro" id="IPR023631">
    <property type="entry name" value="Amidase_dom"/>
</dbReference>
<dbReference type="EMBL" id="GL636488">
    <property type="protein sequence ID" value="EFW20845.1"/>
    <property type="molecule type" value="Genomic_DNA"/>
</dbReference>
<keyword evidence="2" id="KW-0808">Transferase</keyword>
<dbReference type="Proteomes" id="UP000002497">
    <property type="component" value="Unassembled WGS sequence"/>
</dbReference>
<dbReference type="AlphaFoldDB" id="E9CY18"/>
<keyword evidence="3" id="KW-1185">Reference proteome</keyword>
<dbReference type="InterPro" id="IPR036928">
    <property type="entry name" value="AS_sf"/>
</dbReference>
<name>E9CY18_COCPS</name>
<protein>
    <submittedName>
        <fullName evidence="2">Glutamyl-tRNA(Gln) amidotransferase subunit A</fullName>
    </submittedName>
</protein>
<reference evidence="3" key="2">
    <citation type="submission" date="2010-03" db="EMBL/GenBank/DDBJ databases">
        <title>The genome sequence of Coccidioides posadasii strain Silveira.</title>
        <authorList>
            <consortium name="The Broad Institute Genome Sequencing Center for Infectious Disease"/>
            <person name="Neafsey D."/>
            <person name="Orbach M."/>
            <person name="Henn M.R."/>
            <person name="Cole G.T."/>
            <person name="Galgiani J."/>
            <person name="Gardner M.J."/>
            <person name="Kirkland T.N."/>
            <person name="Taylor J.W."/>
            <person name="Young S.K."/>
            <person name="Zeng Q."/>
            <person name="Koehrsen M."/>
            <person name="Alvarado L."/>
            <person name="Berlin A."/>
            <person name="Borenstein D."/>
            <person name="Chapman S.B."/>
            <person name="Chen Z."/>
            <person name="Engels R."/>
            <person name="Freedman E."/>
            <person name="Gellesch M."/>
            <person name="Goldberg J."/>
            <person name="Griggs A."/>
            <person name="Gujja S."/>
            <person name="Heilman E."/>
            <person name="Heiman D."/>
            <person name="Howarth C."/>
            <person name="Jen D."/>
            <person name="Larson L."/>
            <person name="Mehta T."/>
            <person name="Neiman D."/>
            <person name="Park D."/>
            <person name="Pearson M."/>
            <person name="Richards J."/>
            <person name="Roberts A."/>
            <person name="Saif S."/>
            <person name="Shea T."/>
            <person name="Shenoy N."/>
            <person name="Sisk P."/>
            <person name="Stolte C."/>
            <person name="Sykes S."/>
            <person name="Walk T."/>
            <person name="White J."/>
            <person name="Yandava C."/>
            <person name="Haas B."/>
            <person name="Nusbaum C."/>
            <person name="Birren B."/>
        </authorList>
    </citation>
    <scope>NUCLEOTIDE SEQUENCE [LARGE SCALE GENOMIC DNA]</scope>
    <source>
        <strain evidence="3">RMSCC 757 / Silveira</strain>
    </source>
</reference>
<evidence type="ECO:0000313" key="3">
    <source>
        <dbReference type="Proteomes" id="UP000002497"/>
    </source>
</evidence>
<dbReference type="InterPro" id="IPR000120">
    <property type="entry name" value="Amidase"/>
</dbReference>
<proteinExistence type="predicted"/>
<dbReference type="SUPFAM" id="SSF75304">
    <property type="entry name" value="Amidase signature (AS) enzymes"/>
    <property type="match status" value="1"/>
</dbReference>
<dbReference type="VEuPathDB" id="FungiDB:D8B26_002848"/>
<dbReference type="PANTHER" id="PTHR11895">
    <property type="entry name" value="TRANSAMIDASE"/>
    <property type="match status" value="1"/>
</dbReference>
<feature type="domain" description="Amidase" evidence="1">
    <location>
        <begin position="1"/>
        <end position="231"/>
    </location>
</feature>
<evidence type="ECO:0000313" key="2">
    <source>
        <dbReference type="EMBL" id="EFW20845.1"/>
    </source>
</evidence>
<organism evidence="3">
    <name type="scientific">Coccidioides posadasii (strain RMSCC 757 / Silveira)</name>
    <name type="common">Valley fever fungus</name>
    <dbReference type="NCBI Taxonomy" id="443226"/>
    <lineage>
        <taxon>Eukaryota</taxon>
        <taxon>Fungi</taxon>
        <taxon>Dikarya</taxon>
        <taxon>Ascomycota</taxon>
        <taxon>Pezizomycotina</taxon>
        <taxon>Eurotiomycetes</taxon>
        <taxon>Eurotiomycetidae</taxon>
        <taxon>Onygenales</taxon>
        <taxon>Onygenaceae</taxon>
        <taxon>Coccidioides</taxon>
    </lineage>
</organism>